<keyword evidence="13" id="KW-1185">Reference proteome</keyword>
<comment type="similarity">
    <text evidence="1">Belongs to the NADH dehydrogenase family.</text>
</comment>
<dbReference type="InterPro" id="IPR045024">
    <property type="entry name" value="NDH-2"/>
</dbReference>
<comment type="catalytic activity">
    <reaction evidence="9">
        <text>a ubiquinone + NADH + H(+) = a ubiquinol + NAD(+)</text>
        <dbReference type="Rhea" id="RHEA:23152"/>
        <dbReference type="Rhea" id="RHEA-COMP:9565"/>
        <dbReference type="Rhea" id="RHEA-COMP:9566"/>
        <dbReference type="ChEBI" id="CHEBI:15378"/>
        <dbReference type="ChEBI" id="CHEBI:16389"/>
        <dbReference type="ChEBI" id="CHEBI:17976"/>
        <dbReference type="ChEBI" id="CHEBI:57540"/>
        <dbReference type="ChEBI" id="CHEBI:57945"/>
    </reaction>
</comment>
<evidence type="ECO:0000313" key="13">
    <source>
        <dbReference type="Proteomes" id="UP000245946"/>
    </source>
</evidence>
<gene>
    <name evidence="12" type="ORF">FA09DRAFT_184862</name>
</gene>
<dbReference type="InterPro" id="IPR023753">
    <property type="entry name" value="FAD/NAD-binding_dom"/>
</dbReference>
<evidence type="ECO:0000256" key="2">
    <source>
        <dbReference type="ARBA" id="ARBA00012637"/>
    </source>
</evidence>
<proteinExistence type="inferred from homology"/>
<accession>A0A316ZHJ4</accession>
<reference evidence="12 13" key="1">
    <citation type="journal article" date="2018" name="Mol. Biol. Evol.">
        <title>Broad Genomic Sampling Reveals a Smut Pathogenic Ancestry of the Fungal Clade Ustilaginomycotina.</title>
        <authorList>
            <person name="Kijpornyongpan T."/>
            <person name="Mondo S.J."/>
            <person name="Barry K."/>
            <person name="Sandor L."/>
            <person name="Lee J."/>
            <person name="Lipzen A."/>
            <person name="Pangilinan J."/>
            <person name="LaButti K."/>
            <person name="Hainaut M."/>
            <person name="Henrissat B."/>
            <person name="Grigoriev I.V."/>
            <person name="Spatafora J.W."/>
            <person name="Aime M.C."/>
        </authorList>
    </citation>
    <scope>NUCLEOTIDE SEQUENCE [LARGE SCALE GENOMIC DNA]</scope>
    <source>
        <strain evidence="12 13">MCA 4186</strain>
    </source>
</reference>
<dbReference type="InterPro" id="IPR054585">
    <property type="entry name" value="NDH2-like_C"/>
</dbReference>
<keyword evidence="4" id="KW-0274">FAD</keyword>
<dbReference type="SUPFAM" id="SSF51905">
    <property type="entry name" value="FAD/NAD(P)-binding domain"/>
    <property type="match status" value="2"/>
</dbReference>
<evidence type="ECO:0000256" key="6">
    <source>
        <dbReference type="ARBA" id="ARBA00023002"/>
    </source>
</evidence>
<dbReference type="EC" id="1.6.5.9" evidence="2"/>
<keyword evidence="7" id="KW-0520">NAD</keyword>
<evidence type="ECO:0000256" key="5">
    <source>
        <dbReference type="ARBA" id="ARBA00022946"/>
    </source>
</evidence>
<dbReference type="GeneID" id="37266903"/>
<evidence type="ECO:0000256" key="7">
    <source>
        <dbReference type="ARBA" id="ARBA00023027"/>
    </source>
</evidence>
<evidence type="ECO:0000313" key="12">
    <source>
        <dbReference type="EMBL" id="PWO00403.1"/>
    </source>
</evidence>
<evidence type="ECO:0000259" key="10">
    <source>
        <dbReference type="Pfam" id="PF07992"/>
    </source>
</evidence>
<evidence type="ECO:0000256" key="1">
    <source>
        <dbReference type="ARBA" id="ARBA00005272"/>
    </source>
</evidence>
<dbReference type="Pfam" id="PF07992">
    <property type="entry name" value="Pyr_redox_2"/>
    <property type="match status" value="1"/>
</dbReference>
<dbReference type="STRING" id="58919.A0A316ZHJ4"/>
<dbReference type="Pfam" id="PF22366">
    <property type="entry name" value="NDH2_C"/>
    <property type="match status" value="1"/>
</dbReference>
<comment type="catalytic activity">
    <reaction evidence="8">
        <text>a quinone + NADH + H(+) = a quinol + NAD(+)</text>
        <dbReference type="Rhea" id="RHEA:46160"/>
        <dbReference type="ChEBI" id="CHEBI:15378"/>
        <dbReference type="ChEBI" id="CHEBI:24646"/>
        <dbReference type="ChEBI" id="CHEBI:57540"/>
        <dbReference type="ChEBI" id="CHEBI:57945"/>
        <dbReference type="ChEBI" id="CHEBI:132124"/>
        <dbReference type="EC" id="1.6.5.9"/>
    </reaction>
</comment>
<dbReference type="PANTHER" id="PTHR43706">
    <property type="entry name" value="NADH DEHYDROGENASE"/>
    <property type="match status" value="1"/>
</dbReference>
<dbReference type="RefSeq" id="XP_025600681.1">
    <property type="nucleotide sequence ID" value="XM_025739357.1"/>
</dbReference>
<keyword evidence="3" id="KW-0285">Flavoprotein</keyword>
<evidence type="ECO:0000259" key="11">
    <source>
        <dbReference type="Pfam" id="PF22366"/>
    </source>
</evidence>
<dbReference type="Gene3D" id="3.50.50.100">
    <property type="match status" value="1"/>
</dbReference>
<dbReference type="GO" id="GO:0050136">
    <property type="term" value="F:NADH dehydrogenase (quinone) (non-electrogenic) activity"/>
    <property type="evidence" value="ECO:0007669"/>
    <property type="project" value="UniProtKB-EC"/>
</dbReference>
<evidence type="ECO:0000256" key="4">
    <source>
        <dbReference type="ARBA" id="ARBA00022827"/>
    </source>
</evidence>
<dbReference type="Proteomes" id="UP000245946">
    <property type="component" value="Unassembled WGS sequence"/>
</dbReference>
<sequence>MRVPSQDNTEYNIVVIGKTNYFLYTPLLPQVTVGTISPRSIAQPTRHNTRYKTREVQVLEAEATKINAADKTVEFEDVSNIYGLNNGSVTTIPYDYLVVAVGSQNQTFGMKGVDKNAFFLKELADATKIRSRIMDLIEKASLVGQSEEEIDRLLHLVVVGGGPTGVEFAGECHDFIQHDLSKWYPQVANRVRVTLVEALPTILPMFSKNLVEYTENTFKSNKITIMSKHQVCDLDEEKVTMKNPSGEKIEVPCGMLVWAAGNTSRPISRDLQSQLKDKQTDRRGLKVDDHLRLLGAEDSIFAIGDATATAWAPTAQAASQQGKYLAKIFEQLANADKLDLQAIEAKKNGADASEVARLERRAARAARIKPFEFVNNGVMASIGNDRAIADVPIGGATVSAKGTATYLLWRSAYLSMLFSLRNRTQVALNWVQVWTYGRDLSRE</sequence>
<dbReference type="OrthoDB" id="3244603at2759"/>
<protein>
    <recommendedName>
        <fullName evidence="2">NADH:ubiquinone reductase (non-electrogenic)</fullName>
        <ecNumber evidence="2">1.6.5.9</ecNumber>
    </recommendedName>
</protein>
<organism evidence="12 13">
    <name type="scientific">Tilletiopsis washingtonensis</name>
    <dbReference type="NCBI Taxonomy" id="58919"/>
    <lineage>
        <taxon>Eukaryota</taxon>
        <taxon>Fungi</taxon>
        <taxon>Dikarya</taxon>
        <taxon>Basidiomycota</taxon>
        <taxon>Ustilaginomycotina</taxon>
        <taxon>Exobasidiomycetes</taxon>
        <taxon>Entylomatales</taxon>
        <taxon>Entylomatales incertae sedis</taxon>
        <taxon>Tilletiopsis</taxon>
    </lineage>
</organism>
<feature type="domain" description="External alternative NADH-ubiquinone oxidoreductase-like C-terminal" evidence="11">
    <location>
        <begin position="377"/>
        <end position="439"/>
    </location>
</feature>
<dbReference type="InterPro" id="IPR036188">
    <property type="entry name" value="FAD/NAD-bd_sf"/>
</dbReference>
<evidence type="ECO:0000256" key="9">
    <source>
        <dbReference type="ARBA" id="ARBA00049010"/>
    </source>
</evidence>
<dbReference type="AlphaFoldDB" id="A0A316ZHJ4"/>
<keyword evidence="6" id="KW-0560">Oxidoreductase</keyword>
<evidence type="ECO:0000256" key="3">
    <source>
        <dbReference type="ARBA" id="ARBA00022630"/>
    </source>
</evidence>
<dbReference type="EMBL" id="KZ819285">
    <property type="protein sequence ID" value="PWO00403.1"/>
    <property type="molecule type" value="Genomic_DNA"/>
</dbReference>
<name>A0A316ZHJ4_9BASI</name>
<evidence type="ECO:0000256" key="8">
    <source>
        <dbReference type="ARBA" id="ARBA00047599"/>
    </source>
</evidence>
<keyword evidence="5" id="KW-0809">Transit peptide</keyword>
<dbReference type="GO" id="GO:0005739">
    <property type="term" value="C:mitochondrion"/>
    <property type="evidence" value="ECO:0007669"/>
    <property type="project" value="UniProtKB-ARBA"/>
</dbReference>
<dbReference type="PANTHER" id="PTHR43706:SF47">
    <property type="entry name" value="EXTERNAL NADH-UBIQUINONE OXIDOREDUCTASE 1, MITOCHONDRIAL-RELATED"/>
    <property type="match status" value="1"/>
</dbReference>
<feature type="domain" description="FAD/NAD(P)-binding" evidence="10">
    <location>
        <begin position="10"/>
        <end position="322"/>
    </location>
</feature>